<feature type="coiled-coil region" evidence="1">
    <location>
        <begin position="423"/>
        <end position="450"/>
    </location>
</feature>
<feature type="region of interest" description="Disordered" evidence="2">
    <location>
        <begin position="549"/>
        <end position="612"/>
    </location>
</feature>
<feature type="region of interest" description="Disordered" evidence="2">
    <location>
        <begin position="1095"/>
        <end position="1176"/>
    </location>
</feature>
<accession>A0ABY8UHS5</accession>
<feature type="compositionally biased region" description="Basic and acidic residues" evidence="2">
    <location>
        <begin position="1166"/>
        <end position="1176"/>
    </location>
</feature>
<feature type="compositionally biased region" description="Low complexity" evidence="2">
    <location>
        <begin position="1095"/>
        <end position="1110"/>
    </location>
</feature>
<evidence type="ECO:0000256" key="2">
    <source>
        <dbReference type="SAM" id="MobiDB-lite"/>
    </source>
</evidence>
<keyword evidence="1" id="KW-0175">Coiled coil</keyword>
<keyword evidence="4" id="KW-1185">Reference proteome</keyword>
<feature type="coiled-coil region" evidence="1">
    <location>
        <begin position="1"/>
        <end position="80"/>
    </location>
</feature>
<feature type="compositionally biased region" description="Gly residues" evidence="2">
    <location>
        <begin position="391"/>
        <end position="401"/>
    </location>
</feature>
<feature type="region of interest" description="Disordered" evidence="2">
    <location>
        <begin position="459"/>
        <end position="491"/>
    </location>
</feature>
<dbReference type="Gene3D" id="1.20.5.340">
    <property type="match status" value="1"/>
</dbReference>
<organism evidence="3 4">
    <name type="scientific">Tetradesmus obliquus</name>
    <name type="common">Green alga</name>
    <name type="synonym">Acutodesmus obliquus</name>
    <dbReference type="NCBI Taxonomy" id="3088"/>
    <lineage>
        <taxon>Eukaryota</taxon>
        <taxon>Viridiplantae</taxon>
        <taxon>Chlorophyta</taxon>
        <taxon>core chlorophytes</taxon>
        <taxon>Chlorophyceae</taxon>
        <taxon>CS clade</taxon>
        <taxon>Sphaeropleales</taxon>
        <taxon>Scenedesmaceae</taxon>
        <taxon>Tetradesmus</taxon>
    </lineage>
</organism>
<feature type="compositionally biased region" description="Low complexity" evidence="2">
    <location>
        <begin position="1155"/>
        <end position="1164"/>
    </location>
</feature>
<proteinExistence type="predicted"/>
<reference evidence="3 4" key="1">
    <citation type="submission" date="2023-05" db="EMBL/GenBank/DDBJ databases">
        <title>A 100% complete, gapless, phased diploid assembly of the Scenedesmus obliquus UTEX 3031 genome.</title>
        <authorList>
            <person name="Biondi T.C."/>
            <person name="Hanschen E.R."/>
            <person name="Kwon T."/>
            <person name="Eng W."/>
            <person name="Kruse C.P.S."/>
            <person name="Koehler S.I."/>
            <person name="Kunde Y."/>
            <person name="Gleasner C.D."/>
            <person name="You Mak K.T."/>
            <person name="Polle J."/>
            <person name="Hovde B.T."/>
            <person name="Starkenburg S.R."/>
        </authorList>
    </citation>
    <scope>NUCLEOTIDE SEQUENCE [LARGE SCALE GENOMIC DNA]</scope>
    <source>
        <strain evidence="3 4">DOE0152z</strain>
    </source>
</reference>
<feature type="region of interest" description="Disordered" evidence="2">
    <location>
        <begin position="949"/>
        <end position="987"/>
    </location>
</feature>
<feature type="compositionally biased region" description="Low complexity" evidence="2">
    <location>
        <begin position="574"/>
        <end position="610"/>
    </location>
</feature>
<protein>
    <submittedName>
        <fullName evidence="3">Uncharacterized protein</fullName>
    </submittedName>
</protein>
<gene>
    <name evidence="3" type="ORF">OEZ85_005250</name>
</gene>
<evidence type="ECO:0000256" key="1">
    <source>
        <dbReference type="SAM" id="Coils"/>
    </source>
</evidence>
<feature type="compositionally biased region" description="Low complexity" evidence="2">
    <location>
        <begin position="894"/>
        <end position="920"/>
    </location>
</feature>
<feature type="compositionally biased region" description="Polar residues" evidence="2">
    <location>
        <begin position="459"/>
        <end position="468"/>
    </location>
</feature>
<evidence type="ECO:0000313" key="4">
    <source>
        <dbReference type="Proteomes" id="UP001244341"/>
    </source>
</evidence>
<feature type="compositionally biased region" description="Low complexity" evidence="2">
    <location>
        <begin position="377"/>
        <end position="390"/>
    </location>
</feature>
<feature type="region of interest" description="Disordered" evidence="2">
    <location>
        <begin position="1045"/>
        <end position="1076"/>
    </location>
</feature>
<evidence type="ECO:0000313" key="3">
    <source>
        <dbReference type="EMBL" id="WIA20905.1"/>
    </source>
</evidence>
<dbReference type="EMBL" id="CP126219">
    <property type="protein sequence ID" value="WIA20905.1"/>
    <property type="molecule type" value="Genomic_DNA"/>
</dbReference>
<feature type="compositionally biased region" description="Gly residues" evidence="2">
    <location>
        <begin position="1111"/>
        <end position="1133"/>
    </location>
</feature>
<feature type="region of interest" description="Disordered" evidence="2">
    <location>
        <begin position="320"/>
        <end position="340"/>
    </location>
</feature>
<feature type="compositionally biased region" description="Low complexity" evidence="2">
    <location>
        <begin position="1045"/>
        <end position="1067"/>
    </location>
</feature>
<dbReference type="Proteomes" id="UP001244341">
    <property type="component" value="Chromosome 12b"/>
</dbReference>
<sequence length="1176" mass="118392">MESLQQQLQELTDSAAASADAQQQVQVLQQDLAAAQARVDEAAAATQAADAKVLEVEAQLAALQAEVQELQQQLTTADEAQTALTLQLLEKDQEVKLFAQNSGSASSWRLSAESNGGATPPAATVALESALAEARHQLGCWEQDVMALEFVAKHEAFDDICDLDMTYNNSHLDTIHRSVMQLRKSLADAASSSAAAADAQSTAAAPAAVAVASTSTGSSLPSSSLGRSSAAGPDLATSLLSPSSANASPRTKNALKFAALEAQANSATSRSLAVGSALDTSLQAMQAAKLSLMSMHDKDVKLELISQSVQEVLAGGKVGESAASSCGGAPSSAGASSAKASGGGVVAEASATSIPESLLAAKTLQEVEAIVARVFSSDGGSSAASGSTYGSNGGSNVGGSGVSRLSGTGARDSMPGAEDVAAESHLAAELERYKQQLQELQEAHESLMQLEVGTEQLMLPSTDSNTPTAGKLATRRPGQEWGPAGSDHQQDSVLRPLQEPLLSAMLPDQPMAQMLSSEHNEDMHSRPFSAEMETEYMHYSNTALMAQSLAEGSSRRPALPTTEEDADDAAGQQGSNAADASAPAAGTGAAAGSSSALSTGSSTGTGRRSSQLQSREYVVIIPGAAGDTSGNASTAAAGGVIASSATATSSGSRRMPAASQGGLEAQQLAQRVLDRLKKEEQGSTAGRGSWPGGIKDSKKSLVDLRSVAHDVTELTTISAELAQQQEAVQQQLAASQQLAEAMRQQAQAHNCSLDEVVGHFFNVYNIACFVASDRESVLDLLIEARSAQQNLSAQLDSRANQIQQLAADRDLALKKLCHSEEKLVALEGQLEVAAYVTSLAQRMAAMQSLTEHISSEVLRKHEEALALQASFMQVEVAKQLLEKQLADKSNESQLASPKPSASPRLPAAAAAAISSPKASTGGAARSAFGRAAAPDSPSVSRRASLTIASSVPASPKASAPASPRAAPARLGSLSASTASSRAGSTAGSPAVQAAMTAAAANTSKRPNGATAAAAAAASNSAARVVAAAAGKLSSRIPGMAAASRASTSSSAAATPAGPSALSAASSPVMSPRGGSLSVGVVDKSAPIFKSRAQAGPAAAPVGSGPARSAGSGSGGLTGAGGGSGSRGSSGSGGSAAAAAVGRMVRMLSGGGSRPMGGDSSSIMKSKSKDGKEPSRK</sequence>
<feature type="region of interest" description="Disordered" evidence="2">
    <location>
        <begin position="377"/>
        <end position="422"/>
    </location>
</feature>
<feature type="region of interest" description="Disordered" evidence="2">
    <location>
        <begin position="888"/>
        <end position="920"/>
    </location>
</feature>
<name>A0ABY8UHS5_TETOB</name>